<evidence type="ECO:0000256" key="3">
    <source>
        <dbReference type="ARBA" id="ARBA00022989"/>
    </source>
</evidence>
<reference evidence="6 7" key="1">
    <citation type="submission" date="2020-10" db="EMBL/GenBank/DDBJ databases">
        <title>Sequencing the genomes of 1000 actinobacteria strains.</title>
        <authorList>
            <person name="Klenk H.-P."/>
        </authorList>
    </citation>
    <scope>NUCLEOTIDE SEQUENCE [LARGE SCALE GENOMIC DNA]</scope>
    <source>
        <strain evidence="6 7">DSM 7307</strain>
    </source>
</reference>
<dbReference type="RefSeq" id="WP_246517411.1">
    <property type="nucleotide sequence ID" value="NZ_BAAAVL010000012.1"/>
</dbReference>
<comment type="caution">
    <text evidence="6">The sequence shown here is derived from an EMBL/GenBank/DDBJ whole genome shotgun (WGS) entry which is preliminary data.</text>
</comment>
<evidence type="ECO:0000256" key="1">
    <source>
        <dbReference type="ARBA" id="ARBA00004141"/>
    </source>
</evidence>
<evidence type="ECO:0000313" key="7">
    <source>
        <dbReference type="Proteomes" id="UP000620262"/>
    </source>
</evidence>
<organism evidence="6 7">
    <name type="scientific">Rhizobium viscosum</name>
    <name type="common">Arthrobacter viscosus</name>
    <dbReference type="NCBI Taxonomy" id="1673"/>
    <lineage>
        <taxon>Bacteria</taxon>
        <taxon>Pseudomonadati</taxon>
        <taxon>Pseudomonadota</taxon>
        <taxon>Alphaproteobacteria</taxon>
        <taxon>Hyphomicrobiales</taxon>
        <taxon>Rhizobiaceae</taxon>
        <taxon>Rhizobium/Agrobacterium group</taxon>
        <taxon>Rhizobium</taxon>
    </lineage>
</organism>
<dbReference type="Proteomes" id="UP000620262">
    <property type="component" value="Unassembled WGS sequence"/>
</dbReference>
<evidence type="ECO:0000256" key="4">
    <source>
        <dbReference type="ARBA" id="ARBA00023136"/>
    </source>
</evidence>
<gene>
    <name evidence="6" type="ORF">H4W29_004533</name>
</gene>
<keyword evidence="2 5" id="KW-0812">Transmembrane</keyword>
<dbReference type="SUPFAM" id="SSF161098">
    <property type="entry name" value="MetI-like"/>
    <property type="match status" value="1"/>
</dbReference>
<feature type="transmembrane region" description="Helical" evidence="5">
    <location>
        <begin position="31"/>
        <end position="52"/>
    </location>
</feature>
<comment type="subcellular location">
    <subcellularLocation>
        <location evidence="1">Membrane</location>
        <topology evidence="1">Multi-pass membrane protein</topology>
    </subcellularLocation>
</comment>
<evidence type="ECO:0000256" key="2">
    <source>
        <dbReference type="ARBA" id="ARBA00022692"/>
    </source>
</evidence>
<keyword evidence="7" id="KW-1185">Reference proteome</keyword>
<keyword evidence="4 5" id="KW-0472">Membrane</keyword>
<sequence length="63" mass="6913">MSTSTVKTLGVPVFELLDGKYRDRVEFNTDWGAVMAASMAMTVPIALLFLFFQNLVVGRATKG</sequence>
<protein>
    <submittedName>
        <fullName evidence="6">ABC-type glycerol-3-phosphate transport system permease component</fullName>
    </submittedName>
</protein>
<evidence type="ECO:0000256" key="5">
    <source>
        <dbReference type="SAM" id="Phobius"/>
    </source>
</evidence>
<name>A0ABR9IVT0_RHIVS</name>
<dbReference type="InterPro" id="IPR035906">
    <property type="entry name" value="MetI-like_sf"/>
</dbReference>
<evidence type="ECO:0000313" key="6">
    <source>
        <dbReference type="EMBL" id="MBE1507288.1"/>
    </source>
</evidence>
<proteinExistence type="predicted"/>
<accession>A0ABR9IVT0</accession>
<dbReference type="EMBL" id="JADBEC010000002">
    <property type="protein sequence ID" value="MBE1507288.1"/>
    <property type="molecule type" value="Genomic_DNA"/>
</dbReference>
<keyword evidence="3 5" id="KW-1133">Transmembrane helix</keyword>